<keyword evidence="6 7" id="KW-0414">Isoprene biosynthesis</keyword>
<dbReference type="InterPro" id="IPR029044">
    <property type="entry name" value="Nucleotide-diphossugar_trans"/>
</dbReference>
<keyword evidence="4 7" id="KW-0808">Transferase</keyword>
<dbReference type="GO" id="GO:0019288">
    <property type="term" value="P:isopentenyl diphosphate biosynthetic process, methylerythritol 4-phosphate pathway"/>
    <property type="evidence" value="ECO:0007669"/>
    <property type="project" value="UniProtKB-UniRule"/>
</dbReference>
<sequence length="244" mass="26265">MNRSRYWLVVPAAGIGQRMQADCPKQYLRLDGRYILDITLSRLLQHPCFSGCMVALHPEDSWWPGTLASTNPRIHTCTGGRERADSVLAALAALATRAAPDDWVLVHDVARPCLHPGDLDRLITRLSGHAVGGLLAAPVTDTLKRTRPGSLEVEATVDRSSLWRALTPQMFRYQILAEALVKALDAGVAVTDEASAVEHAGLIPELVEGRSDNLKITLPADLALAGFILGQIGGGPSVPNSENQ</sequence>
<comment type="similarity">
    <text evidence="3 7">Belongs to the IspD/TarI cytidylyltransferase family. IspD subfamily.</text>
</comment>
<dbReference type="InterPro" id="IPR018294">
    <property type="entry name" value="ISPD_synthase_CS"/>
</dbReference>
<feature type="site" description="Transition state stabilizer" evidence="7">
    <location>
        <position position="25"/>
    </location>
</feature>
<comment type="pathway">
    <text evidence="2 7">Isoprenoid biosynthesis; isopentenyl diphosphate biosynthesis via DXP pathway; isopentenyl diphosphate from 1-deoxy-D-xylulose 5-phosphate: step 2/6.</text>
</comment>
<dbReference type="HAMAP" id="MF_00108">
    <property type="entry name" value="IspD"/>
    <property type="match status" value="1"/>
</dbReference>
<dbReference type="InterPro" id="IPR050088">
    <property type="entry name" value="IspD/TarI_cytidylyltransf_bact"/>
</dbReference>
<dbReference type="Proteomes" id="UP000231409">
    <property type="component" value="Unassembled WGS sequence"/>
</dbReference>
<keyword evidence="9" id="KW-1185">Reference proteome</keyword>
<comment type="caution">
    <text evidence="8">The sequence shown here is derived from an EMBL/GenBank/DDBJ whole genome shotgun (WGS) entry which is preliminary data.</text>
</comment>
<dbReference type="CDD" id="cd02516">
    <property type="entry name" value="CDP-ME_synthetase"/>
    <property type="match status" value="1"/>
</dbReference>
<evidence type="ECO:0000256" key="4">
    <source>
        <dbReference type="ARBA" id="ARBA00022679"/>
    </source>
</evidence>
<dbReference type="Gene3D" id="3.90.550.10">
    <property type="entry name" value="Spore Coat Polysaccharide Biosynthesis Protein SpsA, Chain A"/>
    <property type="match status" value="1"/>
</dbReference>
<dbReference type="InterPro" id="IPR034683">
    <property type="entry name" value="IspD/TarI"/>
</dbReference>
<gene>
    <name evidence="7" type="primary">ispD</name>
    <name evidence="8" type="ORF">CLH61_01160</name>
</gene>
<comment type="catalytic activity">
    <reaction evidence="1 7">
        <text>2-C-methyl-D-erythritol 4-phosphate + CTP + H(+) = 4-CDP-2-C-methyl-D-erythritol + diphosphate</text>
        <dbReference type="Rhea" id="RHEA:13429"/>
        <dbReference type="ChEBI" id="CHEBI:15378"/>
        <dbReference type="ChEBI" id="CHEBI:33019"/>
        <dbReference type="ChEBI" id="CHEBI:37563"/>
        <dbReference type="ChEBI" id="CHEBI:57823"/>
        <dbReference type="ChEBI" id="CHEBI:58262"/>
        <dbReference type="EC" id="2.7.7.60"/>
    </reaction>
</comment>
<dbReference type="EMBL" id="NTFH01000003">
    <property type="protein sequence ID" value="PHQ16619.1"/>
    <property type="molecule type" value="Genomic_DNA"/>
</dbReference>
<dbReference type="UniPathway" id="UPA00056">
    <property type="reaction ID" value="UER00093"/>
</dbReference>
<dbReference type="NCBIfam" id="TIGR00453">
    <property type="entry name" value="ispD"/>
    <property type="match status" value="1"/>
</dbReference>
<comment type="function">
    <text evidence="7">Catalyzes the formation of 4-diphosphocytidyl-2-C-methyl-D-erythritol from CTP and 2-C-methyl-D-erythritol 4-phosphate (MEP).</text>
</comment>
<feature type="site" description="Positions MEP for the nucleophilic attack" evidence="7">
    <location>
        <position position="159"/>
    </location>
</feature>
<dbReference type="EC" id="2.7.7.60" evidence="7"/>
<name>A0A2G1UQE7_9GAMM</name>
<evidence type="ECO:0000256" key="1">
    <source>
        <dbReference type="ARBA" id="ARBA00001282"/>
    </source>
</evidence>
<dbReference type="FunFam" id="3.90.550.10:FF:000003">
    <property type="entry name" value="2-C-methyl-D-erythritol 4-phosphate cytidylyltransferase"/>
    <property type="match status" value="1"/>
</dbReference>
<evidence type="ECO:0000256" key="3">
    <source>
        <dbReference type="ARBA" id="ARBA00009789"/>
    </source>
</evidence>
<dbReference type="PROSITE" id="PS01295">
    <property type="entry name" value="ISPD"/>
    <property type="match status" value="1"/>
</dbReference>
<evidence type="ECO:0000313" key="8">
    <source>
        <dbReference type="EMBL" id="PHQ16619.1"/>
    </source>
</evidence>
<keyword evidence="5 7" id="KW-0548">Nucleotidyltransferase</keyword>
<evidence type="ECO:0000256" key="7">
    <source>
        <dbReference type="HAMAP-Rule" id="MF_00108"/>
    </source>
</evidence>
<evidence type="ECO:0000256" key="5">
    <source>
        <dbReference type="ARBA" id="ARBA00022695"/>
    </source>
</evidence>
<dbReference type="PANTHER" id="PTHR32125:SF4">
    <property type="entry name" value="2-C-METHYL-D-ERYTHRITOL 4-PHOSPHATE CYTIDYLYLTRANSFERASE, CHLOROPLASTIC"/>
    <property type="match status" value="1"/>
</dbReference>
<dbReference type="AlphaFoldDB" id="A0A2G1UQE7"/>
<dbReference type="SUPFAM" id="SSF53448">
    <property type="entry name" value="Nucleotide-diphospho-sugar transferases"/>
    <property type="match status" value="1"/>
</dbReference>
<proteinExistence type="inferred from homology"/>
<evidence type="ECO:0000256" key="6">
    <source>
        <dbReference type="ARBA" id="ARBA00023229"/>
    </source>
</evidence>
<accession>A0A2G1UQE7</accession>
<reference evidence="8 9" key="1">
    <citation type="submission" date="2017-09" db="EMBL/GenBank/DDBJ databases">
        <title>The draft genome sequences of Marinobacter sp. PWS21.</title>
        <authorList>
            <person name="Cao J."/>
        </authorList>
    </citation>
    <scope>NUCLEOTIDE SEQUENCE [LARGE SCALE GENOMIC DNA]</scope>
    <source>
        <strain evidence="8 9">PWS21</strain>
    </source>
</reference>
<evidence type="ECO:0000313" key="9">
    <source>
        <dbReference type="Proteomes" id="UP000231409"/>
    </source>
</evidence>
<dbReference type="PANTHER" id="PTHR32125">
    <property type="entry name" value="2-C-METHYL-D-ERYTHRITOL 4-PHOSPHATE CYTIDYLYLTRANSFERASE, CHLOROPLASTIC"/>
    <property type="match status" value="1"/>
</dbReference>
<evidence type="ECO:0000256" key="2">
    <source>
        <dbReference type="ARBA" id="ARBA00004787"/>
    </source>
</evidence>
<organism evidence="8 9">
    <name type="scientific">Marinobacter profundi</name>
    <dbReference type="NCBI Taxonomy" id="2666256"/>
    <lineage>
        <taxon>Bacteria</taxon>
        <taxon>Pseudomonadati</taxon>
        <taxon>Pseudomonadota</taxon>
        <taxon>Gammaproteobacteria</taxon>
        <taxon>Pseudomonadales</taxon>
        <taxon>Marinobacteraceae</taxon>
        <taxon>Marinobacter</taxon>
    </lineage>
</organism>
<protein>
    <recommendedName>
        <fullName evidence="7">2-C-methyl-D-erythritol 4-phosphate cytidylyltransferase</fullName>
        <ecNumber evidence="7">2.7.7.60</ecNumber>
    </recommendedName>
    <alternativeName>
        <fullName evidence="7">4-diphosphocytidyl-2C-methyl-D-erythritol synthase</fullName>
    </alternativeName>
    <alternativeName>
        <fullName evidence="7">MEP cytidylyltransferase</fullName>
        <shortName evidence="7">MCT</shortName>
    </alternativeName>
</protein>
<dbReference type="RefSeq" id="WP_099612870.1">
    <property type="nucleotide sequence ID" value="NZ_KZ319367.1"/>
</dbReference>
<feature type="site" description="Positions MEP for the nucleophilic attack" evidence="7">
    <location>
        <position position="215"/>
    </location>
</feature>
<feature type="site" description="Transition state stabilizer" evidence="7">
    <location>
        <position position="18"/>
    </location>
</feature>
<dbReference type="GO" id="GO:0050518">
    <property type="term" value="F:2-C-methyl-D-erythritol 4-phosphate cytidylyltransferase activity"/>
    <property type="evidence" value="ECO:0007669"/>
    <property type="project" value="UniProtKB-UniRule"/>
</dbReference>
<dbReference type="InterPro" id="IPR001228">
    <property type="entry name" value="IspD"/>
</dbReference>
<dbReference type="Pfam" id="PF01128">
    <property type="entry name" value="IspD"/>
    <property type="match status" value="1"/>
</dbReference>